<dbReference type="Gene3D" id="2.115.10.20">
    <property type="entry name" value="Glycosyl hydrolase domain, family 43"/>
    <property type="match status" value="1"/>
</dbReference>
<gene>
    <name evidence="3" type="ORF">GCM10020366_42990</name>
</gene>
<evidence type="ECO:0000256" key="2">
    <source>
        <dbReference type="SAM" id="SignalP"/>
    </source>
</evidence>
<keyword evidence="4" id="KW-1185">Reference proteome</keyword>
<comment type="caution">
    <text evidence="3">The sequence shown here is derived from an EMBL/GenBank/DDBJ whole genome shotgun (WGS) entry which is preliminary data.</text>
</comment>
<feature type="signal peptide" evidence="2">
    <location>
        <begin position="1"/>
        <end position="28"/>
    </location>
</feature>
<dbReference type="InterPro" id="IPR023296">
    <property type="entry name" value="Glyco_hydro_beta-prop_sf"/>
</dbReference>
<evidence type="ECO:0000313" key="4">
    <source>
        <dbReference type="Proteomes" id="UP001500483"/>
    </source>
</evidence>
<keyword evidence="2" id="KW-0732">Signal</keyword>
<dbReference type="RefSeq" id="WP_344929008.1">
    <property type="nucleotide sequence ID" value="NZ_BAAAYK010000038.1"/>
</dbReference>
<reference evidence="4" key="1">
    <citation type="journal article" date="2019" name="Int. J. Syst. Evol. Microbiol.">
        <title>The Global Catalogue of Microorganisms (GCM) 10K type strain sequencing project: providing services to taxonomists for standard genome sequencing and annotation.</title>
        <authorList>
            <consortium name="The Broad Institute Genomics Platform"/>
            <consortium name="The Broad Institute Genome Sequencing Center for Infectious Disease"/>
            <person name="Wu L."/>
            <person name="Ma J."/>
        </authorList>
    </citation>
    <scope>NUCLEOTIDE SEQUENCE [LARGE SCALE GENOMIC DNA]</scope>
    <source>
        <strain evidence="4">JCM 9687</strain>
    </source>
</reference>
<organism evidence="3 4">
    <name type="scientific">Saccharopolyspora gregorii</name>
    <dbReference type="NCBI Taxonomy" id="33914"/>
    <lineage>
        <taxon>Bacteria</taxon>
        <taxon>Bacillati</taxon>
        <taxon>Actinomycetota</taxon>
        <taxon>Actinomycetes</taxon>
        <taxon>Pseudonocardiales</taxon>
        <taxon>Pseudonocardiaceae</taxon>
        <taxon>Saccharopolyspora</taxon>
    </lineage>
</organism>
<feature type="region of interest" description="Disordered" evidence="1">
    <location>
        <begin position="34"/>
        <end position="70"/>
    </location>
</feature>
<dbReference type="PROSITE" id="PS51257">
    <property type="entry name" value="PROKAR_LIPOPROTEIN"/>
    <property type="match status" value="1"/>
</dbReference>
<dbReference type="EMBL" id="BAAAYK010000038">
    <property type="protein sequence ID" value="GAA3360949.1"/>
    <property type="molecule type" value="Genomic_DNA"/>
</dbReference>
<protein>
    <submittedName>
        <fullName evidence="3">Beta-xylosidase</fullName>
    </submittedName>
</protein>
<dbReference type="Proteomes" id="UP001500483">
    <property type="component" value="Unassembled WGS sequence"/>
</dbReference>
<accession>A0ABP6RUG8</accession>
<feature type="chain" id="PRO_5045392905" evidence="2">
    <location>
        <begin position="29"/>
        <end position="500"/>
    </location>
</feature>
<evidence type="ECO:0000313" key="3">
    <source>
        <dbReference type="EMBL" id="GAA3360949.1"/>
    </source>
</evidence>
<dbReference type="SUPFAM" id="SSF75005">
    <property type="entry name" value="Arabinanase/levansucrase/invertase"/>
    <property type="match status" value="1"/>
</dbReference>
<evidence type="ECO:0000256" key="1">
    <source>
        <dbReference type="SAM" id="MobiDB-lite"/>
    </source>
</evidence>
<sequence>MVERSRPSRRVRALVPLGAALALLAGCALPEAVPQAPPTRFDRPVERSLSSGALRTADERSSDGVVASGGNPAPYNYAPSVLAEPDGEGMHHRAWWCSQLPGIGPPGDDVLFAESGALDEEFSADGAPAVPVFTAEPGAFDGKHTCDPSVLRTGGRYYLYYTGAAAEHAHGNAIGVASSGDGRAWRREAGGRSIVRPSGEVHRANDYGAGQPSALFLDGWFYLMFTDTTASGAGWNGAGQFVLRAKDPEFTDRVQALGEAGFTPAGTTDAPRRRSVVDAFSADWMWSDALRAFLIAHQTERGTTITSWDRDFTRHPYAPLLVPGPWREGPGLVRGDDGHAPTSTEDPCGTVPVDLLRATEPDPAPTALRSFGLDVIGLTGCAAPAGARDVLEAFGVPSPERTVDVVRGGRKVRVERRSVAATMVRRVLDERVPALEDVPVAGVVRAGAPVLRSPAGELVVLDDHGRAWTILADSAAANDSPVTDLDQRAWDALPRAGDLR</sequence>
<proteinExistence type="predicted"/>
<name>A0ABP6RUG8_9PSEU</name>